<keyword evidence="4 10" id="KW-0812">Transmembrane</keyword>
<name>A0A224ACI1_9EUPU</name>
<dbReference type="EMBL" id="LC172147">
    <property type="protein sequence ID" value="BBA10817.1"/>
    <property type="molecule type" value="Genomic_DNA"/>
</dbReference>
<evidence type="ECO:0000256" key="1">
    <source>
        <dbReference type="ARBA" id="ARBA00004141"/>
    </source>
</evidence>
<evidence type="ECO:0000256" key="5">
    <source>
        <dbReference type="ARBA" id="ARBA00022967"/>
    </source>
</evidence>
<evidence type="ECO:0000256" key="7">
    <source>
        <dbReference type="ARBA" id="ARBA00023027"/>
    </source>
</evidence>
<evidence type="ECO:0000256" key="3">
    <source>
        <dbReference type="ARBA" id="ARBA00016612"/>
    </source>
</evidence>
<gene>
    <name evidence="11" type="primary">ND4L</name>
</gene>
<dbReference type="Gene3D" id="1.10.287.3510">
    <property type="match status" value="1"/>
</dbReference>
<evidence type="ECO:0000256" key="9">
    <source>
        <dbReference type="ARBA" id="ARBA00031586"/>
    </source>
</evidence>
<keyword evidence="6 10" id="KW-1133">Transmembrane helix</keyword>
<keyword evidence="5" id="KW-1278">Translocase</keyword>
<evidence type="ECO:0000256" key="8">
    <source>
        <dbReference type="ARBA" id="ARBA00023136"/>
    </source>
</evidence>
<keyword evidence="11" id="KW-0496">Mitochondrion</keyword>
<proteinExistence type="inferred from homology"/>
<evidence type="ECO:0000256" key="2">
    <source>
        <dbReference type="ARBA" id="ARBA00010519"/>
    </source>
</evidence>
<comment type="similarity">
    <text evidence="2">Belongs to the complex I subunit 4L family.</text>
</comment>
<organism evidence="11">
    <name type="scientific">Thaumatoptyx cf. diacoptyx RM-2016</name>
    <dbReference type="NCBI Taxonomy" id="1885852"/>
    <lineage>
        <taxon>Eukaryota</taxon>
        <taxon>Metazoa</taxon>
        <taxon>Spiralia</taxon>
        <taxon>Lophotrochozoa</taxon>
        <taxon>Mollusca</taxon>
        <taxon>Gastropoda</taxon>
        <taxon>Heterobranchia</taxon>
        <taxon>Euthyneura</taxon>
        <taxon>Panpulmonata</taxon>
        <taxon>Eupulmonata</taxon>
        <taxon>Stylommatophora</taxon>
        <taxon>Helicina</taxon>
        <taxon>Clausilioidea</taxon>
        <taxon>Clausiliidae</taxon>
        <taxon>Phaedusinae</taxon>
        <taxon>Thaumatoptyx</taxon>
    </lineage>
</organism>
<comment type="subcellular location">
    <subcellularLocation>
        <location evidence="1">Membrane</location>
        <topology evidence="1">Multi-pass membrane protein</topology>
    </subcellularLocation>
</comment>
<evidence type="ECO:0000256" key="10">
    <source>
        <dbReference type="SAM" id="Phobius"/>
    </source>
</evidence>
<evidence type="ECO:0000256" key="4">
    <source>
        <dbReference type="ARBA" id="ARBA00022692"/>
    </source>
</evidence>
<keyword evidence="7" id="KW-0520">NAD</keyword>
<dbReference type="Pfam" id="PF00420">
    <property type="entry name" value="Oxidored_q2"/>
    <property type="match status" value="1"/>
</dbReference>
<sequence length="92" mass="10563">MMKFLYMFFLLLLILYLYIFSVQNHFLSILIILEAMLLILLSFSLGFSMTLMEGYSVYLWILTLSVCEAAIGLTLLISYMKLNGSDLVSNKS</sequence>
<evidence type="ECO:0000313" key="11">
    <source>
        <dbReference type="EMBL" id="BBA10817.1"/>
    </source>
</evidence>
<protein>
    <recommendedName>
        <fullName evidence="3">NADH-ubiquinone oxidoreductase chain 4L</fullName>
    </recommendedName>
    <alternativeName>
        <fullName evidence="9">NADH dehydrogenase subunit 4L</fullName>
    </alternativeName>
</protein>
<feature type="transmembrane region" description="Helical" evidence="10">
    <location>
        <begin position="29"/>
        <end position="51"/>
    </location>
</feature>
<evidence type="ECO:0000256" key="6">
    <source>
        <dbReference type="ARBA" id="ARBA00022989"/>
    </source>
</evidence>
<accession>A0A224ACI1</accession>
<dbReference type="AlphaFoldDB" id="A0A224ACI1"/>
<reference evidence="11" key="1">
    <citation type="journal article" date="2017" name="Zool. J. Linn. Soc.">
        <title>Molecular phylogeny, frequent parallel evolution and new system of Japanese clausiliid land snails (Gastropoda: Stylommatophora).</title>
        <authorList>
            <person name="Motochin R."/>
            <person name="Wang M."/>
            <person name="Ueshima R."/>
        </authorList>
    </citation>
    <scope>NUCLEOTIDE SEQUENCE</scope>
    <source>
        <strain evidence="11">T545</strain>
        <tissue evidence="11">Muscle</tissue>
    </source>
</reference>
<feature type="transmembrane region" description="Helical" evidence="10">
    <location>
        <begin position="6"/>
        <end position="22"/>
    </location>
</feature>
<dbReference type="GO" id="GO:0016020">
    <property type="term" value="C:membrane"/>
    <property type="evidence" value="ECO:0007669"/>
    <property type="project" value="UniProtKB-SubCell"/>
</dbReference>
<feature type="transmembrane region" description="Helical" evidence="10">
    <location>
        <begin position="57"/>
        <end position="77"/>
    </location>
</feature>
<geneLocation type="mitochondrion" evidence="11"/>
<dbReference type="InterPro" id="IPR039428">
    <property type="entry name" value="NUOK/Mnh_C1-like"/>
</dbReference>
<keyword evidence="8 10" id="KW-0472">Membrane</keyword>